<dbReference type="AlphaFoldDB" id="A0A0F9G027"/>
<comment type="caution">
    <text evidence="2">The sequence shown here is derived from an EMBL/GenBank/DDBJ whole genome shotgun (WGS) entry which is preliminary data.</text>
</comment>
<reference evidence="2" key="1">
    <citation type="journal article" date="2015" name="Nature">
        <title>Complex archaea that bridge the gap between prokaryotes and eukaryotes.</title>
        <authorList>
            <person name="Spang A."/>
            <person name="Saw J.H."/>
            <person name="Jorgensen S.L."/>
            <person name="Zaremba-Niedzwiedzka K."/>
            <person name="Martijn J."/>
            <person name="Lind A.E."/>
            <person name="van Eijk R."/>
            <person name="Schleper C."/>
            <person name="Guy L."/>
            <person name="Ettema T.J."/>
        </authorList>
    </citation>
    <scope>NUCLEOTIDE SEQUENCE</scope>
</reference>
<feature type="region of interest" description="Disordered" evidence="1">
    <location>
        <begin position="1"/>
        <end position="32"/>
    </location>
</feature>
<feature type="compositionally biased region" description="Polar residues" evidence="1">
    <location>
        <begin position="1"/>
        <end position="24"/>
    </location>
</feature>
<evidence type="ECO:0000256" key="1">
    <source>
        <dbReference type="SAM" id="MobiDB-lite"/>
    </source>
</evidence>
<evidence type="ECO:0000313" key="2">
    <source>
        <dbReference type="EMBL" id="KKL92044.1"/>
    </source>
</evidence>
<sequence length="73" mass="7771">MGISTSVSRALSEIQESGKISSDATPDGWRRRGRVNEKNLIGLAVTGIGMLWRANVRAGGGMQPISTRSMPTV</sequence>
<protein>
    <submittedName>
        <fullName evidence="2">Uncharacterized protein</fullName>
    </submittedName>
</protein>
<organism evidence="2">
    <name type="scientific">marine sediment metagenome</name>
    <dbReference type="NCBI Taxonomy" id="412755"/>
    <lineage>
        <taxon>unclassified sequences</taxon>
        <taxon>metagenomes</taxon>
        <taxon>ecological metagenomes</taxon>
    </lineage>
</organism>
<dbReference type="EMBL" id="LAZR01019572">
    <property type="protein sequence ID" value="KKL92044.1"/>
    <property type="molecule type" value="Genomic_DNA"/>
</dbReference>
<proteinExistence type="predicted"/>
<accession>A0A0F9G027</accession>
<gene>
    <name evidence="2" type="ORF">LCGC14_1888650</name>
</gene>
<name>A0A0F9G027_9ZZZZ</name>